<dbReference type="GO" id="GO:0000981">
    <property type="term" value="F:DNA-binding transcription factor activity, RNA polymerase II-specific"/>
    <property type="evidence" value="ECO:0007669"/>
    <property type="project" value="TreeGrafter"/>
</dbReference>
<evidence type="ECO:0000256" key="1">
    <source>
        <dbReference type="ARBA" id="ARBA00006834"/>
    </source>
</evidence>
<keyword evidence="3 6" id="KW-0862">Zinc</keyword>
<dbReference type="PANTHER" id="PTHR12322">
    <property type="entry name" value="DOUBLESEX AND MAB-3 RELATED TRANSCRIPTION FACTOR DMRT"/>
    <property type="match status" value="1"/>
</dbReference>
<reference evidence="10" key="2">
    <citation type="journal article" date="2023" name="Science">
        <title>Genomic signatures of disease resistance in endangered staghorn corals.</title>
        <authorList>
            <person name="Vollmer S.V."/>
            <person name="Selwyn J.D."/>
            <person name="Despard B.A."/>
            <person name="Roesel C.L."/>
        </authorList>
    </citation>
    <scope>NUCLEOTIDE SEQUENCE</scope>
    <source>
        <strain evidence="10">K2</strain>
    </source>
</reference>
<evidence type="ECO:0000256" key="4">
    <source>
        <dbReference type="ARBA" id="ARBA00023125"/>
    </source>
</evidence>
<keyword evidence="4 6" id="KW-0238">DNA-binding</keyword>
<evidence type="ECO:0000256" key="2">
    <source>
        <dbReference type="ARBA" id="ARBA00022723"/>
    </source>
</evidence>
<evidence type="ECO:0000256" key="7">
    <source>
        <dbReference type="SAM" id="MobiDB-lite"/>
    </source>
</evidence>
<feature type="domain" description="DM" evidence="8">
    <location>
        <begin position="40"/>
        <end position="87"/>
    </location>
</feature>
<comment type="subcellular location">
    <subcellularLocation>
        <location evidence="6">Nucleus</location>
    </subcellularLocation>
</comment>
<name>A0AAD9Q8J2_ACRCE</name>
<evidence type="ECO:0000259" key="8">
    <source>
        <dbReference type="PROSITE" id="PS50809"/>
    </source>
</evidence>
<dbReference type="Proteomes" id="UP001249851">
    <property type="component" value="Unassembled WGS sequence"/>
</dbReference>
<comment type="caution">
    <text evidence="10">The sequence shown here is derived from an EMBL/GenBank/DDBJ whole genome shotgun (WGS) entry which is preliminary data.</text>
</comment>
<dbReference type="InterPro" id="IPR009060">
    <property type="entry name" value="UBA-like_sf"/>
</dbReference>
<evidence type="ECO:0000313" key="10">
    <source>
        <dbReference type="EMBL" id="KAK2556706.1"/>
    </source>
</evidence>
<dbReference type="PANTHER" id="PTHR12322:SF53">
    <property type="entry name" value="DOUBLESEX-MAB RELATED 11E"/>
    <property type="match status" value="1"/>
</dbReference>
<comment type="similarity">
    <text evidence="1">Belongs to the DMRT family.</text>
</comment>
<keyword evidence="5 6" id="KW-0539">Nucleus</keyword>
<feature type="compositionally biased region" description="Low complexity" evidence="7">
    <location>
        <begin position="138"/>
        <end position="155"/>
    </location>
</feature>
<dbReference type="Pfam" id="PF03474">
    <property type="entry name" value="DMA"/>
    <property type="match status" value="1"/>
</dbReference>
<proteinExistence type="inferred from homology"/>
<dbReference type="GO" id="GO:0007548">
    <property type="term" value="P:sex differentiation"/>
    <property type="evidence" value="ECO:0007669"/>
    <property type="project" value="TreeGrafter"/>
</dbReference>
<dbReference type="EMBL" id="JARQWQ010000054">
    <property type="protein sequence ID" value="KAK2556706.1"/>
    <property type="molecule type" value="Genomic_DNA"/>
</dbReference>
<sequence length="355" mass="39005">MKNERSVDSDYGKNMHEIKEEQQESTADLKMTASNRNPKCTRCRNHGILSDLRGHKHQCRFKDCTCMDCRTVAERQRLTAARIALFRQQKGNEADMVVNSTELDQMESGLTNGWINGDEHKEGMLKRKNSIGRENEGASPESSDSDYSSAPSSASKRMHTESPLTLPTVTPPPTDILSRAFPGLSHSVIEHVLKGCNGNVLQAIEVIVKYSANRPATSGMFGHQNLPPSQPLTDVGPQAPSPVSGPTTGSLPPLFKFNYVNGQYRYLMQPSIMPLPSYMLPTPNGLGLPFPQYPVDMQNHQFRPVENAPEPEMTSENGSCETSKPSQFGVCKSCGQESNPGENLCASCSATCNRK</sequence>
<dbReference type="InterPro" id="IPR005173">
    <property type="entry name" value="DMA"/>
</dbReference>
<feature type="DNA-binding region" description="DM" evidence="6">
    <location>
        <begin position="40"/>
        <end position="87"/>
    </location>
</feature>
<dbReference type="PROSITE" id="PS50809">
    <property type="entry name" value="DM_2"/>
    <property type="match status" value="1"/>
</dbReference>
<organism evidence="10 11">
    <name type="scientific">Acropora cervicornis</name>
    <name type="common">Staghorn coral</name>
    <dbReference type="NCBI Taxonomy" id="6130"/>
    <lineage>
        <taxon>Eukaryota</taxon>
        <taxon>Metazoa</taxon>
        <taxon>Cnidaria</taxon>
        <taxon>Anthozoa</taxon>
        <taxon>Hexacorallia</taxon>
        <taxon>Scleractinia</taxon>
        <taxon>Astrocoeniina</taxon>
        <taxon>Acroporidae</taxon>
        <taxon>Acropora</taxon>
    </lineage>
</organism>
<protein>
    <submittedName>
        <fullName evidence="10">Doublesex- and mab-3-related transcription factor dmd-4</fullName>
    </submittedName>
</protein>
<dbReference type="GO" id="GO:0005634">
    <property type="term" value="C:nucleus"/>
    <property type="evidence" value="ECO:0007669"/>
    <property type="project" value="UniProtKB-SubCell"/>
</dbReference>
<dbReference type="Pfam" id="PF00751">
    <property type="entry name" value="DM"/>
    <property type="match status" value="1"/>
</dbReference>
<evidence type="ECO:0000256" key="3">
    <source>
        <dbReference type="ARBA" id="ARBA00022833"/>
    </source>
</evidence>
<dbReference type="PROSITE" id="PS40000">
    <property type="entry name" value="DM_1"/>
    <property type="match status" value="1"/>
</dbReference>
<feature type="region of interest" description="Disordered" evidence="7">
    <location>
        <begin position="307"/>
        <end position="327"/>
    </location>
</feature>
<dbReference type="AlphaFoldDB" id="A0AAD9Q8J2"/>
<dbReference type="GO" id="GO:0046872">
    <property type="term" value="F:metal ion binding"/>
    <property type="evidence" value="ECO:0007669"/>
    <property type="project" value="UniProtKB-KW"/>
</dbReference>
<dbReference type="FunFam" id="4.10.1040.10:FF:000001">
    <property type="entry name" value="doublesex- and mab-3-related transcription factor 1"/>
    <property type="match status" value="1"/>
</dbReference>
<evidence type="ECO:0000259" key="9">
    <source>
        <dbReference type="PROSITE" id="PS51140"/>
    </source>
</evidence>
<dbReference type="SMART" id="SM00301">
    <property type="entry name" value="DM"/>
    <property type="match status" value="1"/>
</dbReference>
<feature type="region of interest" description="Disordered" evidence="7">
    <location>
        <begin position="1"/>
        <end position="28"/>
    </location>
</feature>
<evidence type="ECO:0000256" key="6">
    <source>
        <dbReference type="PROSITE-ProRule" id="PRU00070"/>
    </source>
</evidence>
<dbReference type="GO" id="GO:0000978">
    <property type="term" value="F:RNA polymerase II cis-regulatory region sequence-specific DNA binding"/>
    <property type="evidence" value="ECO:0007669"/>
    <property type="project" value="TreeGrafter"/>
</dbReference>
<accession>A0AAD9Q8J2</accession>
<dbReference type="InterPro" id="IPR001275">
    <property type="entry name" value="DM_DNA-bd"/>
</dbReference>
<dbReference type="InterPro" id="IPR026607">
    <property type="entry name" value="DMRT"/>
</dbReference>
<dbReference type="PROSITE" id="PS51140">
    <property type="entry name" value="CUE"/>
    <property type="match status" value="1"/>
</dbReference>
<dbReference type="SUPFAM" id="SSF82927">
    <property type="entry name" value="Cysteine-rich DNA binding domain, (DM domain)"/>
    <property type="match status" value="1"/>
</dbReference>
<gene>
    <name evidence="10" type="ORF">P5673_021259</name>
</gene>
<keyword evidence="2 6" id="KW-0479">Metal-binding</keyword>
<dbReference type="GO" id="GO:0043130">
    <property type="term" value="F:ubiquitin binding"/>
    <property type="evidence" value="ECO:0007669"/>
    <property type="project" value="InterPro"/>
</dbReference>
<dbReference type="SUPFAM" id="SSF46934">
    <property type="entry name" value="UBA-like"/>
    <property type="match status" value="1"/>
</dbReference>
<feature type="domain" description="CUE" evidence="9">
    <location>
        <begin position="169"/>
        <end position="212"/>
    </location>
</feature>
<dbReference type="InterPro" id="IPR036407">
    <property type="entry name" value="DM_DNA-bd_sf"/>
</dbReference>
<feature type="region of interest" description="Disordered" evidence="7">
    <location>
        <begin position="131"/>
        <end position="172"/>
    </location>
</feature>
<feature type="compositionally biased region" description="Polar residues" evidence="7">
    <location>
        <begin position="314"/>
        <end position="326"/>
    </location>
</feature>
<dbReference type="Gene3D" id="4.10.1040.10">
    <property type="entry name" value="DM DNA-binding domain"/>
    <property type="match status" value="1"/>
</dbReference>
<evidence type="ECO:0000256" key="5">
    <source>
        <dbReference type="ARBA" id="ARBA00023242"/>
    </source>
</evidence>
<dbReference type="InterPro" id="IPR003892">
    <property type="entry name" value="CUE"/>
</dbReference>
<evidence type="ECO:0000313" key="11">
    <source>
        <dbReference type="Proteomes" id="UP001249851"/>
    </source>
</evidence>
<keyword evidence="11" id="KW-1185">Reference proteome</keyword>
<reference evidence="10" key="1">
    <citation type="journal article" date="2023" name="G3 (Bethesda)">
        <title>Whole genome assembly and annotation of the endangered Caribbean coral Acropora cervicornis.</title>
        <authorList>
            <person name="Selwyn J.D."/>
            <person name="Vollmer S.V."/>
        </authorList>
    </citation>
    <scope>NUCLEOTIDE SEQUENCE</scope>
    <source>
        <strain evidence="10">K2</strain>
    </source>
</reference>
<feature type="compositionally biased region" description="Basic and acidic residues" evidence="7">
    <location>
        <begin position="1"/>
        <end position="22"/>
    </location>
</feature>